<evidence type="ECO:0000313" key="3">
    <source>
        <dbReference type="Proteomes" id="UP001237642"/>
    </source>
</evidence>
<accession>A0AAD8MZX9</accession>
<comment type="caution">
    <text evidence="2">The sequence shown here is derived from an EMBL/GenBank/DDBJ whole genome shotgun (WGS) entry which is preliminary data.</text>
</comment>
<protein>
    <submittedName>
        <fullName evidence="2">Uncharacterized protein</fullName>
    </submittedName>
</protein>
<dbReference type="PANTHER" id="PTHR36005">
    <property type="entry name" value="DNA LIGASE-LIKE PROTEIN"/>
    <property type="match status" value="1"/>
</dbReference>
<dbReference type="Proteomes" id="UP001237642">
    <property type="component" value="Unassembled WGS sequence"/>
</dbReference>
<feature type="compositionally biased region" description="Acidic residues" evidence="1">
    <location>
        <begin position="273"/>
        <end position="290"/>
    </location>
</feature>
<dbReference type="EMBL" id="JAUIZM010000003">
    <property type="protein sequence ID" value="KAK1391384.1"/>
    <property type="molecule type" value="Genomic_DNA"/>
</dbReference>
<organism evidence="2 3">
    <name type="scientific">Heracleum sosnowskyi</name>
    <dbReference type="NCBI Taxonomy" id="360622"/>
    <lineage>
        <taxon>Eukaryota</taxon>
        <taxon>Viridiplantae</taxon>
        <taxon>Streptophyta</taxon>
        <taxon>Embryophyta</taxon>
        <taxon>Tracheophyta</taxon>
        <taxon>Spermatophyta</taxon>
        <taxon>Magnoliopsida</taxon>
        <taxon>eudicotyledons</taxon>
        <taxon>Gunneridae</taxon>
        <taxon>Pentapetalae</taxon>
        <taxon>asterids</taxon>
        <taxon>campanulids</taxon>
        <taxon>Apiales</taxon>
        <taxon>Apiaceae</taxon>
        <taxon>Apioideae</taxon>
        <taxon>apioid superclade</taxon>
        <taxon>Tordylieae</taxon>
        <taxon>Tordyliinae</taxon>
        <taxon>Heracleum</taxon>
    </lineage>
</organism>
<dbReference type="AlphaFoldDB" id="A0AAD8MZX9"/>
<evidence type="ECO:0000313" key="2">
    <source>
        <dbReference type="EMBL" id="KAK1391384.1"/>
    </source>
</evidence>
<dbReference type="SUPFAM" id="SSF56219">
    <property type="entry name" value="DNase I-like"/>
    <property type="match status" value="1"/>
</dbReference>
<proteinExistence type="predicted"/>
<reference evidence="2" key="1">
    <citation type="submission" date="2023-02" db="EMBL/GenBank/DDBJ databases">
        <title>Genome of toxic invasive species Heracleum sosnowskyi carries increased number of genes despite the absence of recent whole-genome duplications.</title>
        <authorList>
            <person name="Schelkunov M."/>
            <person name="Shtratnikova V."/>
            <person name="Makarenko M."/>
            <person name="Klepikova A."/>
            <person name="Omelchenko D."/>
            <person name="Novikova G."/>
            <person name="Obukhova E."/>
            <person name="Bogdanov V."/>
            <person name="Penin A."/>
            <person name="Logacheva M."/>
        </authorList>
    </citation>
    <scope>NUCLEOTIDE SEQUENCE</scope>
    <source>
        <strain evidence="2">Hsosn_3</strain>
        <tissue evidence="2">Leaf</tissue>
    </source>
</reference>
<dbReference type="PANTHER" id="PTHR36005:SF1">
    <property type="entry name" value="DNA LIGASE-LIKE PROTEIN"/>
    <property type="match status" value="1"/>
</dbReference>
<name>A0AAD8MZX9_9APIA</name>
<dbReference type="InterPro" id="IPR036691">
    <property type="entry name" value="Endo/exonu/phosph_ase_sf"/>
</dbReference>
<sequence length="301" mass="34839">MAGQRNDIREMEEGFARFSIEDEERRGLNYSDVSEALGEIDTRWFLVGKFLTDSSIDFQAMRHKMASLWRPVTISENQGVRQVTQTDSQKLAISQENKSIDIEKNIDNNELFYMDPKRRRVDHEVIGPDEIMTNSPQTEIMNDVVHEEQQNQKNVQMAGLQDIELYGHPFTWERGRDTETWLEIRLDRAMATVKWFELFPYAKLYNLEGSPSDHNAIFLDPIRRVPGIQLITSSCFKDWLKWLEQQDAAGTDNLMQRLGCGAKVKENKLFDVELESDEDDERSSDDEEDVGPAKAARINAK</sequence>
<gene>
    <name evidence="2" type="ORF">POM88_010440</name>
</gene>
<keyword evidence="3" id="KW-1185">Reference proteome</keyword>
<evidence type="ECO:0000256" key="1">
    <source>
        <dbReference type="SAM" id="MobiDB-lite"/>
    </source>
</evidence>
<reference evidence="2" key="2">
    <citation type="submission" date="2023-05" db="EMBL/GenBank/DDBJ databases">
        <authorList>
            <person name="Schelkunov M.I."/>
        </authorList>
    </citation>
    <scope>NUCLEOTIDE SEQUENCE</scope>
    <source>
        <strain evidence="2">Hsosn_3</strain>
        <tissue evidence="2">Leaf</tissue>
    </source>
</reference>
<feature type="region of interest" description="Disordered" evidence="1">
    <location>
        <begin position="273"/>
        <end position="301"/>
    </location>
</feature>